<organism evidence="1 2">
    <name type="scientific">Chryseobacterium glaciei</name>
    <dbReference type="NCBI Taxonomy" id="1685010"/>
    <lineage>
        <taxon>Bacteria</taxon>
        <taxon>Pseudomonadati</taxon>
        <taxon>Bacteroidota</taxon>
        <taxon>Flavobacteriia</taxon>
        <taxon>Flavobacteriales</taxon>
        <taxon>Weeksellaceae</taxon>
        <taxon>Chryseobacterium group</taxon>
        <taxon>Chryseobacterium</taxon>
    </lineage>
</organism>
<gene>
    <name evidence="1" type="ORF">A0O34_14465</name>
</gene>
<dbReference type="KEGG" id="chh:A0O34_14465"/>
<dbReference type="EMBL" id="CP015199">
    <property type="protein sequence ID" value="ANF51633.1"/>
    <property type="molecule type" value="Genomic_DNA"/>
</dbReference>
<accession>A0A172XX92</accession>
<evidence type="ECO:0000313" key="1">
    <source>
        <dbReference type="EMBL" id="ANF51633.1"/>
    </source>
</evidence>
<protein>
    <submittedName>
        <fullName evidence="1">Uncharacterized protein</fullName>
    </submittedName>
</protein>
<sequence>MDRKYSDATMEQDLKAIGKEQKLNDDEAKLMAAYLILGKIQHKPLEGKTYTQILEDAKKYREDQIDRN</sequence>
<dbReference type="Proteomes" id="UP000077824">
    <property type="component" value="Chromosome"/>
</dbReference>
<evidence type="ECO:0000313" key="2">
    <source>
        <dbReference type="Proteomes" id="UP000077824"/>
    </source>
</evidence>
<reference evidence="1 2" key="1">
    <citation type="submission" date="2016-04" db="EMBL/GenBank/DDBJ databases">
        <title>Complete Genome Sequence of Chryseobacterium sp. IHBB 10212.</title>
        <authorList>
            <person name="Pal M."/>
            <person name="Swarnkar M.K."/>
            <person name="Kaushal K."/>
            <person name="Chhibber S."/>
            <person name="Singh A.K."/>
            <person name="Gulati A."/>
        </authorList>
    </citation>
    <scope>NUCLEOTIDE SEQUENCE [LARGE SCALE GENOMIC DNA]</scope>
    <source>
        <strain evidence="1 2">IHBB 10212</strain>
    </source>
</reference>
<dbReference type="AlphaFoldDB" id="A0A172XX92"/>
<keyword evidence="2" id="KW-1185">Reference proteome</keyword>
<proteinExistence type="predicted"/>
<name>A0A172XX92_9FLAO</name>